<dbReference type="PANTHER" id="PTHR33463:SF204">
    <property type="entry name" value="NB-ARC DOMAIN-CONTAINING PROTEIN"/>
    <property type="match status" value="1"/>
</dbReference>
<dbReference type="InterPro" id="IPR050905">
    <property type="entry name" value="Plant_NBS-LRR"/>
</dbReference>
<evidence type="ECO:0000256" key="3">
    <source>
        <dbReference type="ARBA" id="ARBA00022737"/>
    </source>
</evidence>
<dbReference type="Proteomes" id="UP000283530">
    <property type="component" value="Unassembled WGS sequence"/>
</dbReference>
<dbReference type="Gene3D" id="3.40.50.300">
    <property type="entry name" value="P-loop containing nucleotide triphosphate hydrolases"/>
    <property type="match status" value="1"/>
</dbReference>
<name>A0A443PB99_9MAGN</name>
<keyword evidence="2" id="KW-0433">Leucine-rich repeat</keyword>
<evidence type="ECO:0000259" key="9">
    <source>
        <dbReference type="Pfam" id="PF23598"/>
    </source>
</evidence>
<dbReference type="AlphaFoldDB" id="A0A443PB99"/>
<evidence type="ECO:0000259" key="6">
    <source>
        <dbReference type="Pfam" id="PF00931"/>
    </source>
</evidence>
<dbReference type="InterPro" id="IPR027417">
    <property type="entry name" value="P-loop_NTPase"/>
</dbReference>
<comment type="similarity">
    <text evidence="1">Belongs to the disease resistance NB-LRR family.</text>
</comment>
<dbReference type="EMBL" id="QPKB01000007">
    <property type="protein sequence ID" value="RWR88043.1"/>
    <property type="molecule type" value="Genomic_DNA"/>
</dbReference>
<keyword evidence="11" id="KW-1185">Reference proteome</keyword>
<dbReference type="Gene3D" id="1.10.8.430">
    <property type="entry name" value="Helical domain of apoptotic protease-activating factors"/>
    <property type="match status" value="1"/>
</dbReference>
<dbReference type="InterPro" id="IPR057135">
    <property type="entry name" value="At4g27190-like_LRR"/>
</dbReference>
<organism evidence="10 11">
    <name type="scientific">Cinnamomum micranthum f. kanehirae</name>
    <dbReference type="NCBI Taxonomy" id="337451"/>
    <lineage>
        <taxon>Eukaryota</taxon>
        <taxon>Viridiplantae</taxon>
        <taxon>Streptophyta</taxon>
        <taxon>Embryophyta</taxon>
        <taxon>Tracheophyta</taxon>
        <taxon>Spermatophyta</taxon>
        <taxon>Magnoliopsida</taxon>
        <taxon>Magnoliidae</taxon>
        <taxon>Laurales</taxon>
        <taxon>Lauraceae</taxon>
        <taxon>Cinnamomum</taxon>
    </lineage>
</organism>
<protein>
    <submittedName>
        <fullName evidence="10">Putative disease resistance protein isoform X1</fullName>
    </submittedName>
</protein>
<evidence type="ECO:0000256" key="5">
    <source>
        <dbReference type="ARBA" id="ARBA00022840"/>
    </source>
</evidence>
<dbReference type="GO" id="GO:0005524">
    <property type="term" value="F:ATP binding"/>
    <property type="evidence" value="ECO:0007669"/>
    <property type="project" value="UniProtKB-KW"/>
</dbReference>
<dbReference type="Pfam" id="PF23598">
    <property type="entry name" value="LRR_14"/>
    <property type="match status" value="1"/>
</dbReference>
<dbReference type="SUPFAM" id="SSF52540">
    <property type="entry name" value="P-loop containing nucleoside triphosphate hydrolases"/>
    <property type="match status" value="1"/>
</dbReference>
<dbReference type="InterPro" id="IPR055414">
    <property type="entry name" value="LRR_R13L4/SHOC2-like"/>
</dbReference>
<keyword evidence="5" id="KW-0067">ATP-binding</keyword>
<dbReference type="FunFam" id="3.40.50.300:FF:001091">
    <property type="entry name" value="Probable disease resistance protein At1g61300"/>
    <property type="match status" value="1"/>
</dbReference>
<dbReference type="GO" id="GO:0043531">
    <property type="term" value="F:ADP binding"/>
    <property type="evidence" value="ECO:0007669"/>
    <property type="project" value="InterPro"/>
</dbReference>
<keyword evidence="5" id="KW-0547">Nucleotide-binding</keyword>
<feature type="domain" description="Disease resistance R13L4/SHOC-2-like LRR" evidence="9">
    <location>
        <begin position="338"/>
        <end position="498"/>
    </location>
</feature>
<dbReference type="GO" id="GO:0006952">
    <property type="term" value="P:defense response"/>
    <property type="evidence" value="ECO:0007669"/>
    <property type="project" value="UniProtKB-KW"/>
</dbReference>
<dbReference type="PRINTS" id="PR00364">
    <property type="entry name" value="DISEASERSIST"/>
</dbReference>
<evidence type="ECO:0000313" key="11">
    <source>
        <dbReference type="Proteomes" id="UP000283530"/>
    </source>
</evidence>
<dbReference type="Pfam" id="PF23559">
    <property type="entry name" value="WHD_DRP"/>
    <property type="match status" value="1"/>
</dbReference>
<dbReference type="InterPro" id="IPR036388">
    <property type="entry name" value="WH-like_DNA-bd_sf"/>
</dbReference>
<evidence type="ECO:0000256" key="2">
    <source>
        <dbReference type="ARBA" id="ARBA00022614"/>
    </source>
</evidence>
<dbReference type="InterPro" id="IPR003591">
    <property type="entry name" value="Leu-rich_rpt_typical-subtyp"/>
</dbReference>
<keyword evidence="3" id="KW-0677">Repeat</keyword>
<dbReference type="SMART" id="SM00369">
    <property type="entry name" value="LRR_TYP"/>
    <property type="match status" value="3"/>
</dbReference>
<dbReference type="Pfam" id="PF00931">
    <property type="entry name" value="NB-ARC"/>
    <property type="match status" value="1"/>
</dbReference>
<dbReference type="InterPro" id="IPR032675">
    <property type="entry name" value="LRR_dom_sf"/>
</dbReference>
<evidence type="ECO:0000313" key="10">
    <source>
        <dbReference type="EMBL" id="RWR88043.1"/>
    </source>
</evidence>
<evidence type="ECO:0000256" key="1">
    <source>
        <dbReference type="ARBA" id="ARBA00008894"/>
    </source>
</evidence>
<gene>
    <name evidence="10" type="ORF">CKAN_01702400</name>
</gene>
<reference evidence="10 11" key="1">
    <citation type="journal article" date="2019" name="Nat. Plants">
        <title>Stout camphor tree genome fills gaps in understanding of flowering plant genome evolution.</title>
        <authorList>
            <person name="Chaw S.M."/>
            <person name="Liu Y.C."/>
            <person name="Wu Y.W."/>
            <person name="Wang H.Y."/>
            <person name="Lin C.I."/>
            <person name="Wu C.S."/>
            <person name="Ke H.M."/>
            <person name="Chang L.Y."/>
            <person name="Hsu C.Y."/>
            <person name="Yang H.T."/>
            <person name="Sudianto E."/>
            <person name="Hsu M.H."/>
            <person name="Wu K.P."/>
            <person name="Wang L.N."/>
            <person name="Leebens-Mack J.H."/>
            <person name="Tsai I.J."/>
        </authorList>
    </citation>
    <scope>NUCLEOTIDE SEQUENCE [LARGE SCALE GENOMIC DNA]</scope>
    <source>
        <strain evidence="11">cv. Chaw 1501</strain>
        <tissue evidence="10">Young leaves</tissue>
    </source>
</reference>
<evidence type="ECO:0000256" key="4">
    <source>
        <dbReference type="ARBA" id="ARBA00022821"/>
    </source>
</evidence>
<feature type="domain" description="Disease resistance protein At4g27190-like leucine-rich repeats" evidence="7">
    <location>
        <begin position="623"/>
        <end position="732"/>
    </location>
</feature>
<dbReference type="Gene3D" id="1.10.10.10">
    <property type="entry name" value="Winged helix-like DNA-binding domain superfamily/Winged helix DNA-binding domain"/>
    <property type="match status" value="1"/>
</dbReference>
<dbReference type="InterPro" id="IPR042197">
    <property type="entry name" value="Apaf_helical"/>
</dbReference>
<dbReference type="OrthoDB" id="2973320at2759"/>
<dbReference type="InterPro" id="IPR002182">
    <property type="entry name" value="NB-ARC"/>
</dbReference>
<evidence type="ECO:0000259" key="7">
    <source>
        <dbReference type="Pfam" id="PF23247"/>
    </source>
</evidence>
<proteinExistence type="inferred from homology"/>
<dbReference type="PANTHER" id="PTHR33463">
    <property type="entry name" value="NB-ARC DOMAIN-CONTAINING PROTEIN-RELATED"/>
    <property type="match status" value="1"/>
</dbReference>
<dbReference type="Pfam" id="PF23247">
    <property type="entry name" value="LRR_RPS2"/>
    <property type="match status" value="1"/>
</dbReference>
<keyword evidence="4" id="KW-0611">Plant defense</keyword>
<comment type="caution">
    <text evidence="10">The sequence shown here is derived from an EMBL/GenBank/DDBJ whole genome shotgun (WGS) entry which is preliminary data.</text>
</comment>
<feature type="domain" description="NB-ARC" evidence="6">
    <location>
        <begin position="1"/>
        <end position="144"/>
    </location>
</feature>
<dbReference type="FunFam" id="1.10.10.10:FF:000322">
    <property type="entry name" value="Probable disease resistance protein At1g63360"/>
    <property type="match status" value="1"/>
</dbReference>
<sequence>MGGVGKTTIMRNIHNDLSEQIKSKHFDCFIWITVSNDVDVNKLQRKIEKELKIDMEEDDDEDGAARRIFNALKRRKKFLLILDDMWDAFNLDEVGIPIPSEENGCKVVLTTRNKGICGHMQAHAIEVRVLSEEESWEFFKDIVVVGGVMLSKDIENLAKDVAKECCSLLLAIKTVGGSTFGVDDVAVWKCALKNLKEANGEFKGIDKVFAPLKFSYTRLRDTILQYCFLYCSLYPEDHKVSANELIDNWICECLIDIKGTREDNFNKGHTILDQLIKVSMLERCNNHGDAICVKMHDLVRDMAINITKAEKPRSVIYAGGQLQEFSIEFPEDVVRISLMDNDIEVLSGEPNCQHLLTLFLQENPLQEISPDSYFNHMCSLRVLNLSSTKINSLPESEVPSLEKLEELRVLDLSGTKIRELPSGVEAMIYLQRLHLDDTGELRVFPAGITPRLSHLELLTMRGSRWKWSSKTGEGAGIEEILNSTQLAILYIQFEELSDFLQHAKSNKWHTKKRFVLSVGTSYLPLPTDESYCVEICSYDLIGEENPLLLPDTTQWLVIMNCQMSSLWHFTHLLNKSELYRFDIIDCKNMKYFMAEEEPLLSDIKKLGIIYILELLVLCKGIPSPDALKSLESLRVFYCKKLKYLLPARLLQQLRCLKSIEVEFCRRMKEIVGEEEEMEITRDDNNNAMLILSQLQSLVIGDLRELKGICSRVLICNALETIDIESCPELKKLPFSKR</sequence>
<evidence type="ECO:0000259" key="8">
    <source>
        <dbReference type="Pfam" id="PF23559"/>
    </source>
</evidence>
<dbReference type="InterPro" id="IPR058922">
    <property type="entry name" value="WHD_DRP"/>
</dbReference>
<accession>A0A443PB99</accession>
<dbReference type="SUPFAM" id="SSF52058">
    <property type="entry name" value="L domain-like"/>
    <property type="match status" value="1"/>
</dbReference>
<feature type="domain" description="Disease resistance protein winged helix" evidence="8">
    <location>
        <begin position="233"/>
        <end position="303"/>
    </location>
</feature>
<dbReference type="Gene3D" id="3.80.10.10">
    <property type="entry name" value="Ribonuclease Inhibitor"/>
    <property type="match status" value="1"/>
</dbReference>